<dbReference type="EMBL" id="LUKE01000006">
    <property type="protein sequence ID" value="KYG61404.1"/>
    <property type="molecule type" value="Genomic_DNA"/>
</dbReference>
<accession>A0A150WEM1</accession>
<keyword evidence="1" id="KW-0732">Signal</keyword>
<feature type="signal peptide" evidence="1">
    <location>
        <begin position="1"/>
        <end position="23"/>
    </location>
</feature>
<feature type="chain" id="PRO_5007572644" evidence="1">
    <location>
        <begin position="24"/>
        <end position="858"/>
    </location>
</feature>
<keyword evidence="3" id="KW-1185">Reference proteome</keyword>
<evidence type="ECO:0000256" key="1">
    <source>
        <dbReference type="SAM" id="SignalP"/>
    </source>
</evidence>
<organism evidence="2 3">
    <name type="scientific">Bdellovibrio bacteriovorus</name>
    <dbReference type="NCBI Taxonomy" id="959"/>
    <lineage>
        <taxon>Bacteria</taxon>
        <taxon>Pseudomonadati</taxon>
        <taxon>Bdellovibrionota</taxon>
        <taxon>Bdellovibrionia</taxon>
        <taxon>Bdellovibrionales</taxon>
        <taxon>Pseudobdellovibrionaceae</taxon>
        <taxon>Bdellovibrio</taxon>
    </lineage>
</organism>
<reference evidence="2 3" key="1">
    <citation type="submission" date="2016-03" db="EMBL/GenBank/DDBJ databases">
        <authorList>
            <person name="Ploux O."/>
        </authorList>
    </citation>
    <scope>NUCLEOTIDE SEQUENCE [LARGE SCALE GENOMIC DNA]</scope>
    <source>
        <strain evidence="2 3">R0</strain>
    </source>
</reference>
<protein>
    <submittedName>
        <fullName evidence="2">Uncharacterized protein</fullName>
    </submittedName>
</protein>
<dbReference type="AlphaFoldDB" id="A0A150WEM1"/>
<comment type="caution">
    <text evidence="2">The sequence shown here is derived from an EMBL/GenBank/DDBJ whole genome shotgun (WGS) entry which is preliminary data.</text>
</comment>
<dbReference type="Proteomes" id="UP000075320">
    <property type="component" value="Unassembled WGS sequence"/>
</dbReference>
<dbReference type="RefSeq" id="WP_061836486.1">
    <property type="nucleotide sequence ID" value="NZ_LUKE01000006.1"/>
</dbReference>
<evidence type="ECO:0000313" key="3">
    <source>
        <dbReference type="Proteomes" id="UP000075320"/>
    </source>
</evidence>
<sequence length="858" mass="95058">MLKLLRFLQTISLILGWNFLAQAAEICPPQSNLEIHAQAQALAKTSCVAQCTKIYKEQSQEQIDKFEKNCDMLAKNGNPFTQAEGIKEAKEAVNEATLLCLPVATKNAVVGTYELIKALPSMVGFLVSGSWAKDVDSERMAGIEFCKGSVDCRRAMARNTILYQNKNPDGSWQISDEEVDKQISSRDFYDLHRQAVHDVPLAKNECLGYLASLRRKMSADGEDWTEERHKAVAAQMGQQHPHCPGILKFAEPPYKAPTKKEETLEQCLARQSSPLLCLAPQDMFATSYVCNGLLETCAALTEFFIPLPGPKVVKLIKLGKKSEIAAVAVKDGVEVAESKPVRALTGAQKFFVGAYKERVFVDEAGNRRFMGVAEHTPKTLTENKTRVLDNENSVMKILNDETNDKELVTSLTNYQKDTLIKRLDKLKEKYPDMDFSLYSDFKSVKLGVKSKKEIDAVTDKRLIADLNKVLAESNREFAAKMKELGIDVPKAGKAEEWFKSGYGRSADEAATAARKARQTAGSDAVAYSSAQVQEDLSKSLADVERKRQEIAGSKSFSSLMQRTKKGVNLPKEDVLDLVRKNKDPESLASAISKRYELSNFTAKEAAQLQDYVKGVDEFSPTILIAKRENVNLDEANLGGLSADFLGMGSANLRATAEGIAQKETVDAALIGAREGEKKVTNLFKARMEKFRKIVGDASCSGDDCAMAKVMTEKEKLEVMRKLARNPETRGVRMSFIGSNVSPEVRMKLASHGESIEKTFRKELEGKIPYSKLNKMTFGFDMRSTELNQGSVNLVLGKGRGTRLSTKEQNEMNAAFRRALEKHNQEKLATYSQGTQSYSASQIYWVPGVSVFGADEDEP</sequence>
<proteinExistence type="predicted"/>
<name>A0A150WEM1_BDEBC</name>
<gene>
    <name evidence="2" type="ORF">AZI86_16960</name>
</gene>
<evidence type="ECO:0000313" key="2">
    <source>
        <dbReference type="EMBL" id="KYG61404.1"/>
    </source>
</evidence>
<dbReference type="OrthoDB" id="5288261at2"/>